<reference evidence="6" key="1">
    <citation type="journal article" date="2023" name="Mar. Drugs">
        <title>Gemmata algarum, a Novel Planctomycete Isolated from an Algal Mat, Displays Antimicrobial Activity.</title>
        <authorList>
            <person name="Kumar G."/>
            <person name="Kallscheuer N."/>
            <person name="Kashif M."/>
            <person name="Ahamad S."/>
            <person name="Jagadeeshwari U."/>
            <person name="Pannikurungottu S."/>
            <person name="Haufschild T."/>
            <person name="Kabuu M."/>
            <person name="Sasikala C."/>
            <person name="Jogler C."/>
            <person name="Ramana C."/>
        </authorList>
    </citation>
    <scope>NUCLEOTIDE SEQUENCE [LARGE SCALE GENOMIC DNA]</scope>
    <source>
        <strain evidence="6">JC673</strain>
    </source>
</reference>
<gene>
    <name evidence="3 5" type="primary">murQ</name>
    <name evidence="5" type="ORF">R5W23_000733</name>
</gene>
<dbReference type="PROSITE" id="PS51464">
    <property type="entry name" value="SIS"/>
    <property type="match status" value="1"/>
</dbReference>
<dbReference type="InterPro" id="IPR005486">
    <property type="entry name" value="Glucokinase_regulatory_CS"/>
</dbReference>
<comment type="catalytic activity">
    <reaction evidence="3">
        <text>N-acetyl-D-muramate 6-phosphate + H2O = N-acetyl-D-glucosamine 6-phosphate + (R)-lactate</text>
        <dbReference type="Rhea" id="RHEA:26410"/>
        <dbReference type="ChEBI" id="CHEBI:15377"/>
        <dbReference type="ChEBI" id="CHEBI:16004"/>
        <dbReference type="ChEBI" id="CHEBI:57513"/>
        <dbReference type="ChEBI" id="CHEBI:58722"/>
        <dbReference type="EC" id="4.2.1.126"/>
    </reaction>
</comment>
<dbReference type="EC" id="4.2.1.126" evidence="3"/>
<evidence type="ECO:0000256" key="3">
    <source>
        <dbReference type="HAMAP-Rule" id="MF_00068"/>
    </source>
</evidence>
<dbReference type="EMBL" id="JAXBLV010000013">
    <property type="protein sequence ID" value="MDY3558013.1"/>
    <property type="molecule type" value="Genomic_DNA"/>
</dbReference>
<dbReference type="Gene3D" id="3.30.420.40">
    <property type="match status" value="2"/>
</dbReference>
<dbReference type="Pfam" id="PF22645">
    <property type="entry name" value="GKRP_SIS_N"/>
    <property type="match status" value="1"/>
</dbReference>
<feature type="active site" evidence="3">
    <location>
        <position position="112"/>
    </location>
</feature>
<comment type="function">
    <text evidence="3">Specifically catalyzes the cleavage of the D-lactyl ether substituent of MurNAc 6-phosphate, producing GlcNAc 6-phosphate and D-lactate.</text>
</comment>
<dbReference type="InterPro" id="IPR001347">
    <property type="entry name" value="SIS_dom"/>
</dbReference>
<feature type="active site" description="Proton donor" evidence="3">
    <location>
        <position position="81"/>
    </location>
</feature>
<dbReference type="Gene3D" id="3.40.50.10490">
    <property type="entry name" value="Glucose-6-phosphate isomerase like protein, domain 1"/>
    <property type="match status" value="1"/>
</dbReference>
<comment type="miscellaneous">
    <text evidence="3">A lyase-type mechanism (elimination/hydration) is suggested for the cleavage of the lactyl ether bond of MurNAc 6-phosphate, with the formation of an alpha,beta-unsaturated aldehyde intermediate with (E)-stereochemistry, followed by the syn addition of water to give product.</text>
</comment>
<sequence>MDHLQTEARNPASTELDEISSLQFVRLMLGEDAAVVPAVASQAEALARGVEVIADRLRAGGRLVYIGAGTSGRLGVLDASECPPTFNVPPGLVVGLIAGGSGALTRAIEGAEDNPEFGVTDLKGIALSAADVLVGIATSGRTPYVLSAVDYARSVGAFTIGLSCNPGAEIISRVDLAITPVVGPEVLSGSTRLKAGTATKLVLNVLSTGAMVKLGKTYGNLMVDVRATNEKLRVRTNRIVREATGLDHTAADRLLETCGRELKTALVAQLAGVSADDARDRLQRTNGLVRAAITTNGTNGKNGHHHKNGHAKVAPENVVLGIDGGGTGTVALLAVPDAGSEGGWKLLGRGEAGPSNRHAVGTDAALAALNEATTKAFAAAHLPRAAVRAACLGLAGAGRPGDQEIVREWAARVRLSAAVEVVEDAALLLAAGTPDGVGVAVVAGTGSMAYGRRADGTTTRAGGWGPLLGDEGSGYSLALAGLRAAVRAADGRIAPTPLTERLLAALKLTRPQELVEFVYRGCDRAALAALAPVVLDVAEDGDPTADHIVREAAGELAAAAAAAAKALGFGASFPVALAGGVFGAGCYRERFRAALADRGLTADPLSFVREPAEGAVRRAFGRSVRVS</sequence>
<dbReference type="InterPro" id="IPR046348">
    <property type="entry name" value="SIS_dom_sf"/>
</dbReference>
<evidence type="ECO:0000256" key="1">
    <source>
        <dbReference type="ARBA" id="ARBA00023239"/>
    </source>
</evidence>
<dbReference type="Proteomes" id="UP001272242">
    <property type="component" value="Unassembled WGS sequence"/>
</dbReference>
<dbReference type="CDD" id="cd05007">
    <property type="entry name" value="SIS_Etherase"/>
    <property type="match status" value="1"/>
</dbReference>
<comment type="caution">
    <text evidence="5">The sequence shown here is derived from an EMBL/GenBank/DDBJ whole genome shotgun (WGS) entry which is preliminary data.</text>
</comment>
<dbReference type="NCBIfam" id="NF009222">
    <property type="entry name" value="PRK12570.1"/>
    <property type="match status" value="1"/>
</dbReference>
<comment type="similarity">
    <text evidence="3">Belongs to the GCKR-like family. MurNAc-6-P etherase subfamily.</text>
</comment>
<evidence type="ECO:0000313" key="6">
    <source>
        <dbReference type="Proteomes" id="UP001272242"/>
    </source>
</evidence>
<comment type="subunit">
    <text evidence="3">Homodimer.</text>
</comment>
<dbReference type="PROSITE" id="PS01272">
    <property type="entry name" value="GCKR"/>
    <property type="match status" value="1"/>
</dbReference>
<dbReference type="Gene3D" id="1.10.8.1080">
    <property type="match status" value="1"/>
</dbReference>
<dbReference type="PANTHER" id="PTHR10088:SF4">
    <property type="entry name" value="GLUCOKINASE REGULATORY PROTEIN"/>
    <property type="match status" value="1"/>
</dbReference>
<dbReference type="HAMAP" id="MF_00068">
    <property type="entry name" value="MurQ"/>
    <property type="match status" value="1"/>
</dbReference>
<keyword evidence="2 3" id="KW-0119">Carbohydrate metabolism</keyword>
<protein>
    <recommendedName>
        <fullName evidence="3">N-acetylmuramic acid 6-phosphate etherase</fullName>
        <shortName evidence="3">MurNAc-6-P etherase</shortName>
        <ecNumber evidence="3">4.2.1.126</ecNumber>
    </recommendedName>
    <alternativeName>
        <fullName evidence="3">N-acetylmuramic acid 6-phosphate hydrolase</fullName>
    </alternativeName>
    <alternativeName>
        <fullName evidence="3">N-acetylmuramic acid 6-phosphate lyase</fullName>
    </alternativeName>
</protein>
<name>A0ABU5EW07_9BACT</name>
<dbReference type="InterPro" id="IPR040190">
    <property type="entry name" value="MURQ/GCKR"/>
</dbReference>
<dbReference type="InterPro" id="IPR043129">
    <property type="entry name" value="ATPase_NBD"/>
</dbReference>
<organism evidence="5 6">
    <name type="scientific">Gemmata algarum</name>
    <dbReference type="NCBI Taxonomy" id="2975278"/>
    <lineage>
        <taxon>Bacteria</taxon>
        <taxon>Pseudomonadati</taxon>
        <taxon>Planctomycetota</taxon>
        <taxon>Planctomycetia</taxon>
        <taxon>Gemmatales</taxon>
        <taxon>Gemmataceae</taxon>
        <taxon>Gemmata</taxon>
    </lineage>
</organism>
<dbReference type="Pfam" id="PF01869">
    <property type="entry name" value="BcrAD_BadFG"/>
    <property type="match status" value="1"/>
</dbReference>
<dbReference type="SUPFAM" id="SSF53067">
    <property type="entry name" value="Actin-like ATPase domain"/>
    <property type="match status" value="2"/>
</dbReference>
<feature type="domain" description="SIS" evidence="4">
    <location>
        <begin position="53"/>
        <end position="216"/>
    </location>
</feature>
<evidence type="ECO:0000313" key="5">
    <source>
        <dbReference type="EMBL" id="MDY3558013.1"/>
    </source>
</evidence>
<accession>A0ABU5EW07</accession>
<dbReference type="InterPro" id="IPR002731">
    <property type="entry name" value="ATPase_BadF"/>
</dbReference>
<dbReference type="NCBIfam" id="NF003915">
    <property type="entry name" value="PRK05441.1"/>
    <property type="match status" value="1"/>
</dbReference>
<dbReference type="InterPro" id="IPR005488">
    <property type="entry name" value="Etherase_MurQ"/>
</dbReference>
<dbReference type="CDD" id="cd24007">
    <property type="entry name" value="ASKHA_NBD_eukNAGK-like"/>
    <property type="match status" value="1"/>
</dbReference>
<dbReference type="GO" id="GO:0016829">
    <property type="term" value="F:lyase activity"/>
    <property type="evidence" value="ECO:0007669"/>
    <property type="project" value="UniProtKB-KW"/>
</dbReference>
<dbReference type="SUPFAM" id="SSF53697">
    <property type="entry name" value="SIS domain"/>
    <property type="match status" value="1"/>
</dbReference>
<proteinExistence type="inferred from homology"/>
<evidence type="ECO:0000259" key="4">
    <source>
        <dbReference type="PROSITE" id="PS51464"/>
    </source>
</evidence>
<keyword evidence="1 3" id="KW-0456">Lyase</keyword>
<evidence type="ECO:0000256" key="2">
    <source>
        <dbReference type="ARBA" id="ARBA00023277"/>
    </source>
</evidence>
<dbReference type="PANTHER" id="PTHR10088">
    <property type="entry name" value="GLUCOKINASE REGULATORY PROTEIN"/>
    <property type="match status" value="1"/>
</dbReference>
<keyword evidence="6" id="KW-1185">Reference proteome</keyword>
<dbReference type="NCBIfam" id="TIGR00274">
    <property type="entry name" value="N-acetylmuramic acid 6-phosphate etherase"/>
    <property type="match status" value="1"/>
</dbReference>
<comment type="pathway">
    <text evidence="3">Amino-sugar metabolism; N-acetylmuramate degradation.</text>
</comment>